<gene>
    <name evidence="7" type="ORF">GMD42_05995</name>
</gene>
<reference evidence="7 8" key="1">
    <citation type="journal article" date="2019" name="Nat. Med.">
        <title>A library of human gut bacterial isolates paired with longitudinal multiomics data enables mechanistic microbiome research.</title>
        <authorList>
            <person name="Poyet M."/>
            <person name="Groussin M."/>
            <person name="Gibbons S.M."/>
            <person name="Avila-Pacheco J."/>
            <person name="Jiang X."/>
            <person name="Kearney S.M."/>
            <person name="Perrotta A.R."/>
            <person name="Berdy B."/>
            <person name="Zhao S."/>
            <person name="Lieberman T.D."/>
            <person name="Swanson P.K."/>
            <person name="Smith M."/>
            <person name="Roesemann S."/>
            <person name="Alexander J.E."/>
            <person name="Rich S.A."/>
            <person name="Livny J."/>
            <person name="Vlamakis H."/>
            <person name="Clish C."/>
            <person name="Bullock K."/>
            <person name="Deik A."/>
            <person name="Scott J."/>
            <person name="Pierce K.A."/>
            <person name="Xavier R.J."/>
            <person name="Alm E.J."/>
        </authorList>
    </citation>
    <scope>NUCLEOTIDE SEQUENCE [LARGE SCALE GENOMIC DNA]</scope>
    <source>
        <strain evidence="7 8">BIOML-A2</strain>
    </source>
</reference>
<evidence type="ECO:0000256" key="4">
    <source>
        <dbReference type="ARBA" id="ARBA00023136"/>
    </source>
</evidence>
<evidence type="ECO:0000313" key="8">
    <source>
        <dbReference type="Proteomes" id="UP000462362"/>
    </source>
</evidence>
<dbReference type="Proteomes" id="UP000462362">
    <property type="component" value="Unassembled WGS sequence"/>
</dbReference>
<accession>A0A6I3RZY0</accession>
<feature type="transmembrane region" description="Helical" evidence="6">
    <location>
        <begin position="36"/>
        <end position="52"/>
    </location>
</feature>
<dbReference type="AlphaFoldDB" id="A0A6I3RZY0"/>
<evidence type="ECO:0000256" key="2">
    <source>
        <dbReference type="ARBA" id="ARBA00022692"/>
    </source>
</evidence>
<dbReference type="PANTHER" id="PTHR30168:SF0">
    <property type="entry name" value="INNER MEMBRANE PROTEIN"/>
    <property type="match status" value="1"/>
</dbReference>
<sequence length="293" mass="31953">MLWKDREGSSNVEDRRGEGGGFGGGGPRFPMPRGKLGLAVLAVVLVAGYYGIDLTPLLGLDSPMPTQTQSSSYQPSAQEQELAKFSSVALRTTEETWGRIFAQSGKKYIPPKMVLYSGSTRTACGYGQAAMGPFYCPSDHKLYVDLSFYKDMQRKLGGGGDFALGYVLAHEVGHHVQTLLGISSQVQKLQSQVSPKEANRLSVKLELQADCLAGVWGHDMQRQGILEKGDLQEALRTATAIGDDRLQREAQGRVVPDSFTHGTSEQRYYWFKTGFDTGNPEMCNTFKAGAGPQ</sequence>
<evidence type="ECO:0008006" key="9">
    <source>
        <dbReference type="Google" id="ProtNLM"/>
    </source>
</evidence>
<dbReference type="GO" id="GO:0016020">
    <property type="term" value="C:membrane"/>
    <property type="evidence" value="ECO:0007669"/>
    <property type="project" value="UniProtKB-SubCell"/>
</dbReference>
<feature type="region of interest" description="Disordered" evidence="5">
    <location>
        <begin position="1"/>
        <end position="28"/>
    </location>
</feature>
<comment type="subcellular location">
    <subcellularLocation>
        <location evidence="1">Membrane</location>
        <topology evidence="1">Single-pass membrane protein</topology>
    </subcellularLocation>
</comment>
<name>A0A6I3RZY0_9BURK</name>
<evidence type="ECO:0000256" key="6">
    <source>
        <dbReference type="SAM" id="Phobius"/>
    </source>
</evidence>
<dbReference type="GeneID" id="43347672"/>
<protein>
    <recommendedName>
        <fullName evidence="9">Neutral zinc metallopeptidase</fullName>
    </recommendedName>
</protein>
<keyword evidence="2 6" id="KW-0812">Transmembrane</keyword>
<evidence type="ECO:0000256" key="5">
    <source>
        <dbReference type="SAM" id="MobiDB-lite"/>
    </source>
</evidence>
<organism evidence="7 8">
    <name type="scientific">Parasutterella excrementihominis</name>
    <dbReference type="NCBI Taxonomy" id="487175"/>
    <lineage>
        <taxon>Bacteria</taxon>
        <taxon>Pseudomonadati</taxon>
        <taxon>Pseudomonadota</taxon>
        <taxon>Betaproteobacteria</taxon>
        <taxon>Burkholderiales</taxon>
        <taxon>Sutterellaceae</taxon>
        <taxon>Parasutterella</taxon>
    </lineage>
</organism>
<dbReference type="InterPro" id="IPR007343">
    <property type="entry name" value="Uncharacterised_pept_Zn_put"/>
</dbReference>
<proteinExistence type="predicted"/>
<evidence type="ECO:0000256" key="1">
    <source>
        <dbReference type="ARBA" id="ARBA00004167"/>
    </source>
</evidence>
<feature type="compositionally biased region" description="Basic and acidic residues" evidence="5">
    <location>
        <begin position="1"/>
        <end position="18"/>
    </location>
</feature>
<keyword evidence="3 6" id="KW-1133">Transmembrane helix</keyword>
<dbReference type="RefSeq" id="WP_008811757.1">
    <property type="nucleotide sequence ID" value="NZ_CAJUON010000013.1"/>
</dbReference>
<evidence type="ECO:0000256" key="3">
    <source>
        <dbReference type="ARBA" id="ARBA00022989"/>
    </source>
</evidence>
<evidence type="ECO:0000313" key="7">
    <source>
        <dbReference type="EMBL" id="MTU43178.1"/>
    </source>
</evidence>
<dbReference type="Pfam" id="PF04228">
    <property type="entry name" value="Zn_peptidase"/>
    <property type="match status" value="1"/>
</dbReference>
<dbReference type="PANTHER" id="PTHR30168">
    <property type="entry name" value="PUTATIVE MEMBRANE PROTEIN YPFJ"/>
    <property type="match status" value="1"/>
</dbReference>
<dbReference type="EMBL" id="WNCL01000014">
    <property type="protein sequence ID" value="MTU43178.1"/>
    <property type="molecule type" value="Genomic_DNA"/>
</dbReference>
<comment type="caution">
    <text evidence="7">The sequence shown here is derived from an EMBL/GenBank/DDBJ whole genome shotgun (WGS) entry which is preliminary data.</text>
</comment>
<keyword evidence="4 6" id="KW-0472">Membrane</keyword>